<evidence type="ECO:0000256" key="6">
    <source>
        <dbReference type="ARBA" id="ARBA00022692"/>
    </source>
</evidence>
<evidence type="ECO:0000256" key="5">
    <source>
        <dbReference type="ARBA" id="ARBA00022519"/>
    </source>
</evidence>
<feature type="domain" description="GspL cytoplasmic actin-ATPase-like" evidence="11">
    <location>
        <begin position="5"/>
        <end position="236"/>
    </location>
</feature>
<dbReference type="InterPro" id="IPR007812">
    <property type="entry name" value="T2SS_protein-GspL"/>
</dbReference>
<dbReference type="Gene3D" id="3.30.1360.100">
    <property type="entry name" value="General secretion pathway protein M, EpsM"/>
    <property type="match status" value="1"/>
</dbReference>
<evidence type="ECO:0000313" key="13">
    <source>
        <dbReference type="EMBL" id="CZF81940.1"/>
    </source>
</evidence>
<keyword evidence="8" id="KW-1133">Transmembrane helix</keyword>
<evidence type="ECO:0000259" key="12">
    <source>
        <dbReference type="Pfam" id="PF12693"/>
    </source>
</evidence>
<dbReference type="AlphaFoldDB" id="A0A128F648"/>
<evidence type="ECO:0000256" key="1">
    <source>
        <dbReference type="ARBA" id="ARBA00004377"/>
    </source>
</evidence>
<evidence type="ECO:0000256" key="7">
    <source>
        <dbReference type="ARBA" id="ARBA00022927"/>
    </source>
</evidence>
<dbReference type="NCBIfam" id="TIGR01709">
    <property type="entry name" value="typeII_sec_gspL"/>
    <property type="match status" value="1"/>
</dbReference>
<gene>
    <name evidence="13" type="primary">epsL_2</name>
    <name evidence="13" type="ORF">GMA8713_02034</name>
</gene>
<evidence type="ECO:0000313" key="14">
    <source>
        <dbReference type="Proteomes" id="UP000073601"/>
    </source>
</evidence>
<keyword evidence="14" id="KW-1185">Reference proteome</keyword>
<dbReference type="GO" id="GO:0015628">
    <property type="term" value="P:protein secretion by the type II secretion system"/>
    <property type="evidence" value="ECO:0007669"/>
    <property type="project" value="InterPro"/>
</dbReference>
<evidence type="ECO:0000256" key="2">
    <source>
        <dbReference type="ARBA" id="ARBA00005318"/>
    </source>
</evidence>
<proteinExistence type="inferred from homology"/>
<protein>
    <recommendedName>
        <fullName evidence="10">Type II secretion system protein L</fullName>
        <shortName evidence="10">T2SS protein L</shortName>
    </recommendedName>
</protein>
<evidence type="ECO:0000256" key="4">
    <source>
        <dbReference type="ARBA" id="ARBA00022475"/>
    </source>
</evidence>
<keyword evidence="9" id="KW-0472">Membrane</keyword>
<dbReference type="Pfam" id="PF05134">
    <property type="entry name" value="T2SSL"/>
    <property type="match status" value="1"/>
</dbReference>
<keyword evidence="6" id="KW-0812">Transmembrane</keyword>
<feature type="domain" description="GspL periplasmic" evidence="12">
    <location>
        <begin position="241"/>
        <end position="398"/>
    </location>
</feature>
<evidence type="ECO:0000256" key="10">
    <source>
        <dbReference type="PIRNR" id="PIRNR015761"/>
    </source>
</evidence>
<dbReference type="Gene3D" id="3.30.420.370">
    <property type="match status" value="1"/>
</dbReference>
<dbReference type="GO" id="GO:0009276">
    <property type="term" value="C:Gram-negative-bacterium-type cell wall"/>
    <property type="evidence" value="ECO:0007669"/>
    <property type="project" value="InterPro"/>
</dbReference>
<dbReference type="EMBL" id="FIZY01000015">
    <property type="protein sequence ID" value="CZF81940.1"/>
    <property type="molecule type" value="Genomic_DNA"/>
</dbReference>
<dbReference type="InterPro" id="IPR025691">
    <property type="entry name" value="GspL_pp_dom"/>
</dbReference>
<keyword evidence="7 10" id="KW-0653">Protein transport</keyword>
<comment type="similarity">
    <text evidence="2 10">Belongs to the GSP L family.</text>
</comment>
<comment type="subcellular location">
    <subcellularLocation>
        <location evidence="1">Cell inner membrane</location>
        <topology evidence="1">Single-pass membrane protein</topology>
    </subcellularLocation>
</comment>
<dbReference type="Proteomes" id="UP000073601">
    <property type="component" value="Unassembled WGS sequence"/>
</dbReference>
<keyword evidence="5" id="KW-0997">Cell inner membrane</keyword>
<comment type="function">
    <text evidence="10">Inner membrane component of the type II secretion system required for the energy-dependent secretion of extracellular factors such as proteases and toxins from the periplasm.</text>
</comment>
<dbReference type="Pfam" id="PF12693">
    <property type="entry name" value="GspL_C"/>
    <property type="match status" value="1"/>
</dbReference>
<reference evidence="14" key="1">
    <citation type="submission" date="2016-02" db="EMBL/GenBank/DDBJ databases">
        <authorList>
            <person name="Rodrigo-Torres Lidia"/>
            <person name="Arahal R.David."/>
        </authorList>
    </citation>
    <scope>NUCLEOTIDE SEQUENCE [LARGE SCALE GENOMIC DNA]</scope>
    <source>
        <strain evidence="14">CECT 8713</strain>
    </source>
</reference>
<accession>A0A128F648</accession>
<evidence type="ECO:0000256" key="9">
    <source>
        <dbReference type="ARBA" id="ARBA00023136"/>
    </source>
</evidence>
<dbReference type="RefSeq" id="WP_198159484.1">
    <property type="nucleotide sequence ID" value="NZ_CAWRCI010000015.1"/>
</dbReference>
<name>A0A128F648_9GAMM</name>
<dbReference type="CDD" id="cd24017">
    <property type="entry name" value="ASKHA_T2SSL_N"/>
    <property type="match status" value="1"/>
</dbReference>
<dbReference type="GO" id="GO:0015627">
    <property type="term" value="C:type II protein secretion system complex"/>
    <property type="evidence" value="ECO:0007669"/>
    <property type="project" value="InterPro"/>
</dbReference>
<evidence type="ECO:0000256" key="8">
    <source>
        <dbReference type="ARBA" id="ARBA00022989"/>
    </source>
</evidence>
<dbReference type="SUPFAM" id="SSF53067">
    <property type="entry name" value="Actin-like ATPase domain"/>
    <property type="match status" value="2"/>
</dbReference>
<organism evidence="13 14">
    <name type="scientific">Grimontia marina</name>
    <dbReference type="NCBI Taxonomy" id="646534"/>
    <lineage>
        <taxon>Bacteria</taxon>
        <taxon>Pseudomonadati</taxon>
        <taxon>Pseudomonadota</taxon>
        <taxon>Gammaproteobacteria</taxon>
        <taxon>Vibrionales</taxon>
        <taxon>Vibrionaceae</taxon>
        <taxon>Grimontia</taxon>
    </lineage>
</organism>
<dbReference type="InterPro" id="IPR043129">
    <property type="entry name" value="ATPase_NBD"/>
</dbReference>
<dbReference type="PIRSF" id="PIRSF015761">
    <property type="entry name" value="Protein_L"/>
    <property type="match status" value="1"/>
</dbReference>
<dbReference type="GO" id="GO:0005886">
    <property type="term" value="C:plasma membrane"/>
    <property type="evidence" value="ECO:0007669"/>
    <property type="project" value="UniProtKB-SubCell"/>
</dbReference>
<evidence type="ECO:0000259" key="11">
    <source>
        <dbReference type="Pfam" id="PF05134"/>
    </source>
</evidence>
<evidence type="ECO:0000256" key="3">
    <source>
        <dbReference type="ARBA" id="ARBA00022448"/>
    </source>
</evidence>
<sequence length="401" mass="44528">MSEILTIRLNSDPQESIPWLVWSPAQQEVIASGEAESLSQLTDYAADRDVVALADSAAMTLTTATIPAGSERQLDTVLPFLLEDDLAQDVDQVHITLLGKSGELANVAVIEHKVLLRWLDDLSEANLHVRKLVPDCLCLPLHDDGYSAANLNHRWLLRTGETEGSSAEEGWLPVWLQSLDSAQEKGGIKTVYSYSDVPEDMGDKWKAEPCELVMLLLAQQAMQSRYNLLVGRYKPQNQIYKHLKPWRGAAIAAAVLLAVLGGKEVADIYQMESQAAQYREQSEAKVRALLPQNQRIPTTSYMRRILEGEVNRLSGAGTQSGVMVWMAELGPLLESAPGIQLDAMRFDQDRGELRLNARGKDFGDFEKLRKALSSRYNTELGQLSRDQQTVTGAFVLRKEPS</sequence>
<keyword evidence="3 10" id="KW-0813">Transport</keyword>
<dbReference type="Gene3D" id="3.30.420.380">
    <property type="match status" value="1"/>
</dbReference>
<keyword evidence="4" id="KW-1003">Cell membrane</keyword>
<dbReference type="InterPro" id="IPR024230">
    <property type="entry name" value="GspL_cyto_dom"/>
</dbReference>